<reference evidence="2 3" key="1">
    <citation type="submission" date="2024-10" db="EMBL/GenBank/DDBJ databases">
        <authorList>
            <person name="Kim D."/>
        </authorList>
    </citation>
    <scope>NUCLEOTIDE SEQUENCE [LARGE SCALE GENOMIC DNA]</scope>
    <source>
        <strain evidence="2">BH-2024</strain>
    </source>
</reference>
<evidence type="ECO:0000313" key="3">
    <source>
        <dbReference type="Proteomes" id="UP001620626"/>
    </source>
</evidence>
<sequence>MLMMNILFSFTDGMQIQVISDRQLGVKLTISVHKTDTVATLKTKITKELKEILQNQTGIPAEEQSLRYTENLMEILKKQTDHKKQTDISSPEEQSLAYYKEGNGLILEDSKTLEEYGIKNDVETIYLELIGFEIFIEHKGTRHSFSLLADDFVKSLKEKIKDKLRIPCEQQIITCPDGHVLWEEFSKMYYHNIVNGICLSLNVIEVQYNGNSYAIEVKGTEKVADLKKKVTKKINESIPKEENIKIKRLTLKDQQDKILEDDTKTIAYYKIQGPLTVKNAKIKEKEDIGDKIVNILHHHS</sequence>
<protein>
    <recommendedName>
        <fullName evidence="1">Ubiquitin-like domain-containing protein</fullName>
    </recommendedName>
</protein>
<keyword evidence="3" id="KW-1185">Reference proteome</keyword>
<dbReference type="Gene3D" id="3.10.20.90">
    <property type="entry name" value="Phosphatidylinositol 3-kinase Catalytic Subunit, Chain A, domain 1"/>
    <property type="match status" value="3"/>
</dbReference>
<dbReference type="CDD" id="cd17039">
    <property type="entry name" value="Ubl_ubiquitin_like"/>
    <property type="match status" value="1"/>
</dbReference>
<feature type="domain" description="Ubiquitin-like" evidence="1">
    <location>
        <begin position="199"/>
        <end position="277"/>
    </location>
</feature>
<organism evidence="2 3">
    <name type="scientific">Heterodera trifolii</name>
    <dbReference type="NCBI Taxonomy" id="157864"/>
    <lineage>
        <taxon>Eukaryota</taxon>
        <taxon>Metazoa</taxon>
        <taxon>Ecdysozoa</taxon>
        <taxon>Nematoda</taxon>
        <taxon>Chromadorea</taxon>
        <taxon>Rhabditida</taxon>
        <taxon>Tylenchina</taxon>
        <taxon>Tylenchomorpha</taxon>
        <taxon>Tylenchoidea</taxon>
        <taxon>Heteroderidae</taxon>
        <taxon>Heteroderinae</taxon>
        <taxon>Heterodera</taxon>
    </lineage>
</organism>
<dbReference type="PROSITE" id="PS50053">
    <property type="entry name" value="UBIQUITIN_2"/>
    <property type="match status" value="2"/>
</dbReference>
<comment type="caution">
    <text evidence="2">The sequence shown here is derived from an EMBL/GenBank/DDBJ whole genome shotgun (WGS) entry which is preliminary data.</text>
</comment>
<dbReference type="PANTHER" id="PTHR10621">
    <property type="entry name" value="UV EXCISION REPAIR PROTEIN RAD23"/>
    <property type="match status" value="1"/>
</dbReference>
<dbReference type="SUPFAM" id="SSF54236">
    <property type="entry name" value="Ubiquitin-like"/>
    <property type="match status" value="3"/>
</dbReference>
<dbReference type="Proteomes" id="UP001620626">
    <property type="component" value="Unassembled WGS sequence"/>
</dbReference>
<dbReference type="InterPro" id="IPR000626">
    <property type="entry name" value="Ubiquitin-like_dom"/>
</dbReference>
<dbReference type="InterPro" id="IPR029071">
    <property type="entry name" value="Ubiquitin-like_domsf"/>
</dbReference>
<accession>A0ABD2JLB7</accession>
<feature type="domain" description="Ubiquitin-like" evidence="1">
    <location>
        <begin position="14"/>
        <end position="120"/>
    </location>
</feature>
<dbReference type="AlphaFoldDB" id="A0ABD2JLB7"/>
<dbReference type="PANTHER" id="PTHR10621:SF0">
    <property type="entry name" value="UV EXCISION REPAIR PROTEIN RAD23"/>
    <property type="match status" value="1"/>
</dbReference>
<evidence type="ECO:0000313" key="2">
    <source>
        <dbReference type="EMBL" id="KAL3091413.1"/>
    </source>
</evidence>
<dbReference type="EMBL" id="JBICBT010000942">
    <property type="protein sequence ID" value="KAL3091413.1"/>
    <property type="molecule type" value="Genomic_DNA"/>
</dbReference>
<gene>
    <name evidence="2" type="ORF">niasHT_025175</name>
</gene>
<proteinExistence type="predicted"/>
<name>A0ABD2JLB7_9BILA</name>
<evidence type="ECO:0000259" key="1">
    <source>
        <dbReference type="PROSITE" id="PS50053"/>
    </source>
</evidence>